<feature type="signal peptide" evidence="1">
    <location>
        <begin position="1"/>
        <end position="22"/>
    </location>
</feature>
<evidence type="ECO:0000259" key="3">
    <source>
        <dbReference type="Pfam" id="PF11954"/>
    </source>
</evidence>
<feature type="domain" description="Beta-lactamase-related" evidence="2">
    <location>
        <begin position="31"/>
        <end position="371"/>
    </location>
</feature>
<organism evidence="4 5">
    <name type="scientific">Aurantiacibacter zhengii</name>
    <dbReference type="NCBI Taxonomy" id="2307003"/>
    <lineage>
        <taxon>Bacteria</taxon>
        <taxon>Pseudomonadati</taxon>
        <taxon>Pseudomonadota</taxon>
        <taxon>Alphaproteobacteria</taxon>
        <taxon>Sphingomonadales</taxon>
        <taxon>Erythrobacteraceae</taxon>
        <taxon>Aurantiacibacter</taxon>
    </lineage>
</organism>
<accession>A0A418NQZ8</accession>
<protein>
    <submittedName>
        <fullName evidence="4">Serine hydrolase</fullName>
    </submittedName>
</protein>
<feature type="domain" description="Peptidase S12 Pab87-related C-terminal" evidence="3">
    <location>
        <begin position="418"/>
        <end position="520"/>
    </location>
</feature>
<keyword evidence="5" id="KW-1185">Reference proteome</keyword>
<dbReference type="AlphaFoldDB" id="A0A418NQZ8"/>
<dbReference type="InterPro" id="IPR021860">
    <property type="entry name" value="Peptidase_S12_Pab87-rel_C"/>
</dbReference>
<keyword evidence="4" id="KW-0378">Hydrolase</keyword>
<reference evidence="4 5" key="1">
    <citation type="submission" date="2018-08" db="EMBL/GenBank/DDBJ databases">
        <title>Erythrobacter zhengii sp.nov., a bacterium isolated from deep-sea sediment.</title>
        <authorList>
            <person name="Fang C."/>
            <person name="Wu Y.-H."/>
            <person name="Sun C."/>
            <person name="Wang H."/>
            <person name="Cheng H."/>
            <person name="Meng F.-X."/>
            <person name="Wang C.-S."/>
            <person name="Xu X.-W."/>
        </authorList>
    </citation>
    <scope>NUCLEOTIDE SEQUENCE [LARGE SCALE GENOMIC DNA]</scope>
    <source>
        <strain evidence="4 5">V18</strain>
    </source>
</reference>
<comment type="caution">
    <text evidence="4">The sequence shown here is derived from an EMBL/GenBank/DDBJ whole genome shotgun (WGS) entry which is preliminary data.</text>
</comment>
<feature type="chain" id="PRO_5019018721" evidence="1">
    <location>
        <begin position="23"/>
        <end position="526"/>
    </location>
</feature>
<sequence>MSRLLIALAALPLALLASPAFADPPDGFVERVETLRAQSGAPGIAIAIVEDGETTLSRGWGVREMGTNDPVDADTIFYTGSTGKALTSAALATLVDDGVIDWDDKVIDHMPWFRMYDPWVTNEITIRDLLVHRSGLALGAGDLLYVPRGQLSRRETVERLRYIEPATSFRSAYAYDNILYIVAGQLIEEVTGQTWEEYVKAEVLDRGGMTSSTTSYAMRYAEDNRALGHARVNGRVRGDGPLSVLDEDEQLGAAALPAGGIAMSANDLAQWLKIQLAHGALPGGGRLFSEETAREMWQPVTVMPTTTWPGDLAVANADYTAYALGWTVEDYRGHRLVWHNGAVFGSIAAVALLPDENVGLAIVVNAEEGALRRGLMYELLDHYIDAPFHDWPAKFDGFIADMQSRGIAAVSAIADDPADVGPSLTRTAYAGTYRDPWYGDVVVSERDGGLWVDFATTPDMQGPLVHYQYDTFVTQFTDSGIEPALVTFQLDAEGQVERVKMAAASPIADFSFNYHDLDLRPVRETP</sequence>
<dbReference type="Pfam" id="PF00144">
    <property type="entry name" value="Beta-lactamase"/>
    <property type="match status" value="1"/>
</dbReference>
<gene>
    <name evidence="4" type="ORF">D2V07_11855</name>
</gene>
<dbReference type="InterPro" id="IPR001466">
    <property type="entry name" value="Beta-lactam-related"/>
</dbReference>
<dbReference type="OrthoDB" id="5377981at2"/>
<evidence type="ECO:0000313" key="4">
    <source>
        <dbReference type="EMBL" id="RIV84995.1"/>
    </source>
</evidence>
<dbReference type="EMBL" id="QXFL01000005">
    <property type="protein sequence ID" value="RIV84995.1"/>
    <property type="molecule type" value="Genomic_DNA"/>
</dbReference>
<dbReference type="RefSeq" id="WP_119587223.1">
    <property type="nucleotide sequence ID" value="NZ_CAWODQ010000025.1"/>
</dbReference>
<keyword evidence="1" id="KW-0732">Signal</keyword>
<name>A0A418NQZ8_9SPHN</name>
<proteinExistence type="predicted"/>
<dbReference type="InterPro" id="IPR012338">
    <property type="entry name" value="Beta-lactam/transpept-like"/>
</dbReference>
<dbReference type="Gene3D" id="2.40.128.600">
    <property type="match status" value="1"/>
</dbReference>
<evidence type="ECO:0000313" key="5">
    <source>
        <dbReference type="Proteomes" id="UP000286576"/>
    </source>
</evidence>
<dbReference type="InterPro" id="IPR050491">
    <property type="entry name" value="AmpC-like"/>
</dbReference>
<dbReference type="Proteomes" id="UP000286576">
    <property type="component" value="Unassembled WGS sequence"/>
</dbReference>
<dbReference type="Gene3D" id="3.40.710.10">
    <property type="entry name" value="DD-peptidase/beta-lactamase superfamily"/>
    <property type="match status" value="1"/>
</dbReference>
<dbReference type="GO" id="GO:0016787">
    <property type="term" value="F:hydrolase activity"/>
    <property type="evidence" value="ECO:0007669"/>
    <property type="project" value="UniProtKB-KW"/>
</dbReference>
<evidence type="ECO:0000256" key="1">
    <source>
        <dbReference type="SAM" id="SignalP"/>
    </source>
</evidence>
<dbReference type="Pfam" id="PF11954">
    <property type="entry name" value="DUF3471"/>
    <property type="match status" value="1"/>
</dbReference>
<dbReference type="PANTHER" id="PTHR46825:SF15">
    <property type="entry name" value="BETA-LACTAMASE-RELATED DOMAIN-CONTAINING PROTEIN"/>
    <property type="match status" value="1"/>
</dbReference>
<dbReference type="SUPFAM" id="SSF56601">
    <property type="entry name" value="beta-lactamase/transpeptidase-like"/>
    <property type="match status" value="1"/>
</dbReference>
<dbReference type="PANTHER" id="PTHR46825">
    <property type="entry name" value="D-ALANYL-D-ALANINE-CARBOXYPEPTIDASE/ENDOPEPTIDASE AMPH"/>
    <property type="match status" value="1"/>
</dbReference>
<evidence type="ECO:0000259" key="2">
    <source>
        <dbReference type="Pfam" id="PF00144"/>
    </source>
</evidence>